<dbReference type="SUPFAM" id="SSF56672">
    <property type="entry name" value="DNA/RNA polymerases"/>
    <property type="match status" value="1"/>
</dbReference>
<dbReference type="InterPro" id="IPR001584">
    <property type="entry name" value="Integrase_cat-core"/>
</dbReference>
<dbReference type="Gene3D" id="3.30.420.10">
    <property type="entry name" value="Ribonuclease H-like superfamily/Ribonuclease H"/>
    <property type="match status" value="2"/>
</dbReference>
<accession>A0A438CY55</accession>
<sequence>MSEFVTCFDEISDGNNDMSISSIWLVSQHFPLIAPPAPTTHVCDVDDVGDTDDPLGGQSECDSDTEDRKVTPISSSTELIDLLGSYLDAFAWSYEVMSGLDPSIVQHHLPILPHASQSNDDFTLPHIDMLVNSTAGHSMLSFMDGVMPFGLKNVGATYQRAATTLFPDMMHRDLRPVLTGKAHEMIIWPFYQYLMTDRLNDDFPDEQFISVTSIKGWRLYFDGAANQSGFSISVLLISPQGIIFPDQSRFAFSNHHRLTNNIVEYKACIIGLETTLDLGVRQLEIHGDSNLVIHQTQGMHFRGDRPMALSLLYLDRSFADRVIREVHVGCLCPHMGGHMLTHKIMKTGYFWLTMETDCLLVCTEVDSGQSGQVHQIAYYLLYGIPHELISDRGVHFRGEVDTLVQEYGIQHHRSSAYKPQTNGSVEAANKNIKRILRKMVETSQDWLEKLHFALWAYCTYFCTSIGATPYSLVYGMEAVLPIDIEMGSLKEALKQQIFEVEWAQSLYD</sequence>
<name>A0A438CY55_VITVI</name>
<dbReference type="Pfam" id="PF13456">
    <property type="entry name" value="RVT_3"/>
    <property type="match status" value="1"/>
</dbReference>
<dbReference type="Proteomes" id="UP000288805">
    <property type="component" value="Unassembled WGS sequence"/>
</dbReference>
<dbReference type="GO" id="GO:0003676">
    <property type="term" value="F:nucleic acid binding"/>
    <property type="evidence" value="ECO:0007669"/>
    <property type="project" value="InterPro"/>
</dbReference>
<dbReference type="EMBL" id="QGNW01001914">
    <property type="protein sequence ID" value="RVW28140.1"/>
    <property type="molecule type" value="Genomic_DNA"/>
</dbReference>
<dbReference type="InterPro" id="IPR043128">
    <property type="entry name" value="Rev_trsase/Diguanyl_cyclase"/>
</dbReference>
<dbReference type="Gene3D" id="3.30.70.270">
    <property type="match status" value="1"/>
</dbReference>
<evidence type="ECO:0000313" key="3">
    <source>
        <dbReference type="EMBL" id="RVW28140.1"/>
    </source>
</evidence>
<proteinExistence type="predicted"/>
<organism evidence="3 4">
    <name type="scientific">Vitis vinifera</name>
    <name type="common">Grape</name>
    <dbReference type="NCBI Taxonomy" id="29760"/>
    <lineage>
        <taxon>Eukaryota</taxon>
        <taxon>Viridiplantae</taxon>
        <taxon>Streptophyta</taxon>
        <taxon>Embryophyta</taxon>
        <taxon>Tracheophyta</taxon>
        <taxon>Spermatophyta</taxon>
        <taxon>Magnoliopsida</taxon>
        <taxon>eudicotyledons</taxon>
        <taxon>Gunneridae</taxon>
        <taxon>Pentapetalae</taxon>
        <taxon>rosids</taxon>
        <taxon>Vitales</taxon>
        <taxon>Vitaceae</taxon>
        <taxon>Viteae</taxon>
        <taxon>Vitis</taxon>
    </lineage>
</organism>
<dbReference type="PANTHER" id="PTHR48475:SF1">
    <property type="entry name" value="RNASE H TYPE-1 DOMAIN-CONTAINING PROTEIN"/>
    <property type="match status" value="1"/>
</dbReference>
<gene>
    <name evidence="3" type="ORF">CK203_108612</name>
</gene>
<comment type="caution">
    <text evidence="3">The sequence shown here is derived from an EMBL/GenBank/DDBJ whole genome shotgun (WGS) entry which is preliminary data.</text>
</comment>
<dbReference type="InterPro" id="IPR002156">
    <property type="entry name" value="RNaseH_domain"/>
</dbReference>
<dbReference type="PANTHER" id="PTHR48475">
    <property type="entry name" value="RIBONUCLEASE H"/>
    <property type="match status" value="1"/>
</dbReference>
<dbReference type="InterPro" id="IPR043502">
    <property type="entry name" value="DNA/RNA_pol_sf"/>
</dbReference>
<dbReference type="InterPro" id="IPR012337">
    <property type="entry name" value="RNaseH-like_sf"/>
</dbReference>
<dbReference type="SUPFAM" id="SSF53098">
    <property type="entry name" value="Ribonuclease H-like"/>
    <property type="match status" value="2"/>
</dbReference>
<evidence type="ECO:0000256" key="1">
    <source>
        <dbReference type="SAM" id="MobiDB-lite"/>
    </source>
</evidence>
<dbReference type="InterPro" id="IPR036397">
    <property type="entry name" value="RNaseH_sf"/>
</dbReference>
<evidence type="ECO:0000259" key="2">
    <source>
        <dbReference type="PROSITE" id="PS50994"/>
    </source>
</evidence>
<dbReference type="GO" id="GO:0004523">
    <property type="term" value="F:RNA-DNA hybrid ribonuclease activity"/>
    <property type="evidence" value="ECO:0007669"/>
    <property type="project" value="InterPro"/>
</dbReference>
<dbReference type="GO" id="GO:0015074">
    <property type="term" value="P:DNA integration"/>
    <property type="evidence" value="ECO:0007669"/>
    <property type="project" value="InterPro"/>
</dbReference>
<dbReference type="AlphaFoldDB" id="A0A438CY55"/>
<reference evidence="3 4" key="1">
    <citation type="journal article" date="2018" name="PLoS Genet.">
        <title>Population sequencing reveals clonal diversity and ancestral inbreeding in the grapevine cultivar Chardonnay.</title>
        <authorList>
            <person name="Roach M.J."/>
            <person name="Johnson D.L."/>
            <person name="Bohlmann J."/>
            <person name="van Vuuren H.J."/>
            <person name="Jones S.J."/>
            <person name="Pretorius I.S."/>
            <person name="Schmidt S.A."/>
            <person name="Borneman A.R."/>
        </authorList>
    </citation>
    <scope>NUCLEOTIDE SEQUENCE [LARGE SCALE GENOMIC DNA]</scope>
    <source>
        <strain evidence="4">cv. Chardonnay</strain>
        <tissue evidence="3">Leaf</tissue>
    </source>
</reference>
<feature type="domain" description="Integrase catalytic" evidence="2">
    <location>
        <begin position="373"/>
        <end position="477"/>
    </location>
</feature>
<dbReference type="PROSITE" id="PS50994">
    <property type="entry name" value="INTEGRASE"/>
    <property type="match status" value="1"/>
</dbReference>
<evidence type="ECO:0000313" key="4">
    <source>
        <dbReference type="Proteomes" id="UP000288805"/>
    </source>
</evidence>
<protein>
    <recommendedName>
        <fullName evidence="2">Integrase catalytic domain-containing protein</fullName>
    </recommendedName>
</protein>
<feature type="region of interest" description="Disordered" evidence="1">
    <location>
        <begin position="46"/>
        <end position="69"/>
    </location>
</feature>